<dbReference type="PRINTS" id="PR00081">
    <property type="entry name" value="GDHRDH"/>
</dbReference>
<gene>
    <name evidence="2" type="ORF">ACFPN9_12325</name>
</gene>
<accession>A0ABW0NZY7</accession>
<dbReference type="EC" id="1.1.1.-" evidence="2"/>
<dbReference type="EMBL" id="JBHSLU010000032">
    <property type="protein sequence ID" value="MFC5506045.1"/>
    <property type="molecule type" value="Genomic_DNA"/>
</dbReference>
<dbReference type="PRINTS" id="PR00080">
    <property type="entry name" value="SDRFAMILY"/>
</dbReference>
<comment type="similarity">
    <text evidence="1">Belongs to the short-chain dehydrogenases/reductases (SDR) family.</text>
</comment>
<evidence type="ECO:0000256" key="1">
    <source>
        <dbReference type="ARBA" id="ARBA00006484"/>
    </source>
</evidence>
<dbReference type="PANTHER" id="PTHR42879">
    <property type="entry name" value="3-OXOACYL-(ACYL-CARRIER-PROTEIN) REDUCTASE"/>
    <property type="match status" value="1"/>
</dbReference>
<dbReference type="InterPro" id="IPR050259">
    <property type="entry name" value="SDR"/>
</dbReference>
<reference evidence="3" key="1">
    <citation type="journal article" date="2019" name="Int. J. Syst. Evol. Microbiol.">
        <title>The Global Catalogue of Microorganisms (GCM) 10K type strain sequencing project: providing services to taxonomists for standard genome sequencing and annotation.</title>
        <authorList>
            <consortium name="The Broad Institute Genomics Platform"/>
            <consortium name="The Broad Institute Genome Sequencing Center for Infectious Disease"/>
            <person name="Wu L."/>
            <person name="Ma J."/>
        </authorList>
    </citation>
    <scope>NUCLEOTIDE SEQUENCE [LARGE SCALE GENOMIC DNA]</scope>
    <source>
        <strain evidence="3">CCUG 43117</strain>
    </source>
</reference>
<organism evidence="2 3">
    <name type="scientific">Bosea massiliensis</name>
    <dbReference type="NCBI Taxonomy" id="151419"/>
    <lineage>
        <taxon>Bacteria</taxon>
        <taxon>Pseudomonadati</taxon>
        <taxon>Pseudomonadota</taxon>
        <taxon>Alphaproteobacteria</taxon>
        <taxon>Hyphomicrobiales</taxon>
        <taxon>Boseaceae</taxon>
        <taxon>Bosea</taxon>
    </lineage>
</organism>
<dbReference type="InterPro" id="IPR036291">
    <property type="entry name" value="NAD(P)-bd_dom_sf"/>
</dbReference>
<dbReference type="InterPro" id="IPR020904">
    <property type="entry name" value="Sc_DH/Rdtase_CS"/>
</dbReference>
<dbReference type="Pfam" id="PF13561">
    <property type="entry name" value="adh_short_C2"/>
    <property type="match status" value="1"/>
</dbReference>
<dbReference type="PANTHER" id="PTHR42879:SF2">
    <property type="entry name" value="3-OXOACYL-[ACYL-CARRIER-PROTEIN] REDUCTASE FABG"/>
    <property type="match status" value="1"/>
</dbReference>
<keyword evidence="2" id="KW-0560">Oxidoreductase</keyword>
<protein>
    <submittedName>
        <fullName evidence="2">SDR family NAD(P)-dependent oxidoreductase</fullName>
        <ecNumber evidence="2">1.1.1.-</ecNumber>
    </submittedName>
</protein>
<dbReference type="SUPFAM" id="SSF51735">
    <property type="entry name" value="NAD(P)-binding Rossmann-fold domains"/>
    <property type="match status" value="1"/>
</dbReference>
<keyword evidence="3" id="KW-1185">Reference proteome</keyword>
<evidence type="ECO:0000313" key="2">
    <source>
        <dbReference type="EMBL" id="MFC5506045.1"/>
    </source>
</evidence>
<name>A0ABW0NZY7_9HYPH</name>
<dbReference type="Gene3D" id="3.40.50.720">
    <property type="entry name" value="NAD(P)-binding Rossmann-like Domain"/>
    <property type="match status" value="1"/>
</dbReference>
<dbReference type="CDD" id="cd05233">
    <property type="entry name" value="SDR_c"/>
    <property type="match status" value="1"/>
</dbReference>
<dbReference type="Proteomes" id="UP001596060">
    <property type="component" value="Unassembled WGS sequence"/>
</dbReference>
<dbReference type="RefSeq" id="WP_067254110.1">
    <property type="nucleotide sequence ID" value="NZ_JBHSLU010000032.1"/>
</dbReference>
<proteinExistence type="inferred from homology"/>
<dbReference type="GO" id="GO:0016491">
    <property type="term" value="F:oxidoreductase activity"/>
    <property type="evidence" value="ECO:0007669"/>
    <property type="project" value="UniProtKB-KW"/>
</dbReference>
<dbReference type="PROSITE" id="PS00061">
    <property type="entry name" value="ADH_SHORT"/>
    <property type="match status" value="1"/>
</dbReference>
<sequence>MLLSGRHAVVTGGGRGIGRAIAARLRREGARVSILGRDVAALAAACAAGDADAQAACDVTDANAMAQALAQLSEGRPIDIAVANAGAVEAGAFLRSPADRFRRMTEINLIGTVNLFHGALPGMVERGHGRLIAIGSTAGHRGYPHVSAYVAAKHAVIGLVKSLALETARSGVTVNAVSPGYADTDMVASGLDAIVAKTGVTREQALAGMVKDNPLGRLIAPEEVAQAVLYLCGPASGAVTGQSLMINGGEF</sequence>
<evidence type="ECO:0000313" key="3">
    <source>
        <dbReference type="Proteomes" id="UP001596060"/>
    </source>
</evidence>
<dbReference type="InterPro" id="IPR002347">
    <property type="entry name" value="SDR_fam"/>
</dbReference>
<comment type="caution">
    <text evidence="2">The sequence shown here is derived from an EMBL/GenBank/DDBJ whole genome shotgun (WGS) entry which is preliminary data.</text>
</comment>